<evidence type="ECO:0000256" key="3">
    <source>
        <dbReference type="ARBA" id="ARBA00022801"/>
    </source>
</evidence>
<dbReference type="GO" id="GO:0016787">
    <property type="term" value="F:hydrolase activity"/>
    <property type="evidence" value="ECO:0007669"/>
    <property type="project" value="UniProtKB-KW"/>
</dbReference>
<dbReference type="InterPro" id="IPR019307">
    <property type="entry name" value="RNA-bd_AU-1/RNase_E/G"/>
</dbReference>
<evidence type="ECO:0000256" key="5">
    <source>
        <dbReference type="ARBA" id="ARBA00022884"/>
    </source>
</evidence>
<reference evidence="9" key="1">
    <citation type="journal article" date="2014" name="FEMS Microbiol. Lett.">
        <title>Draft Genomic DNA Sequence of the Facultatively Methylotrophic Bacterium Acidomonas methanolica type strain MB58.</title>
        <authorList>
            <person name="Higashiura N."/>
            <person name="Hadano H."/>
            <person name="Hirakawa H."/>
            <person name="Matsutani M."/>
            <person name="Takabe S."/>
            <person name="Matsushita K."/>
            <person name="Azuma Y."/>
        </authorList>
    </citation>
    <scope>NUCLEOTIDE SEQUENCE [LARGE SCALE GENOMIC DNA]</scope>
    <source>
        <strain evidence="9">MB58</strain>
    </source>
</reference>
<dbReference type="GO" id="GO:0004540">
    <property type="term" value="F:RNA nuclease activity"/>
    <property type="evidence" value="ECO:0007669"/>
    <property type="project" value="InterPro"/>
</dbReference>
<dbReference type="EMBL" id="BAND01000038">
    <property type="protein sequence ID" value="GAJ28895.1"/>
    <property type="molecule type" value="Genomic_DNA"/>
</dbReference>
<accession>A0A023D533</accession>
<keyword evidence="5" id="KW-0694">RNA-binding</keyword>
<keyword evidence="4" id="KW-0460">Magnesium</keyword>
<keyword evidence="3" id="KW-0378">Hydrolase</keyword>
<comment type="cofactor">
    <cofactor evidence="1">
        <name>Mg(2+)</name>
        <dbReference type="ChEBI" id="CHEBI:18420"/>
    </cofactor>
</comment>
<keyword evidence="9" id="KW-1185">Reference proteome</keyword>
<protein>
    <recommendedName>
        <fullName evidence="7">RNA-binding protein AU-1/Ribonuclease E/G domain-containing protein</fullName>
    </recommendedName>
</protein>
<evidence type="ECO:0000313" key="8">
    <source>
        <dbReference type="EMBL" id="GAJ28895.1"/>
    </source>
</evidence>
<sequence>MIELRVACSPGEARIAACDGDTVLDHALWRPGLPDGFGDRHVVRVTHPVEAMGGAFVLLEDGATGFLTGSHRQDDLVAAIVTRSPQGGKGLRLKPLPPPLDDAAQSDGPRLLSRGATPLASLAALHPDAPILIDAPAFTARVPPALRERVTRVPSAFDAALASRVAALADPRAELSGGVVATIFPTPALVAIDLDNPAAARTLRSTMLVGANMAAIPALCREIRLRNLSGAILVDPAGVPPRKRRALLEPFRTAFAADPLTPQTLGTTALGLIEIVRTRTRPPLHELLSSPHGIGLAALRSILASRPTRVERPPVLKASIAVVTALEADRLALDEFATAWGAPLRLELAPDYPLSFWSHEP</sequence>
<reference evidence="8 9" key="2">
    <citation type="journal article" date="2014" name="FEMS Microbiol. Lett.">
        <title>Draft genomic DNA sequence of the facultatively methylotrophic bacterium Acidomonas methanolica type strain MB58.</title>
        <authorList>
            <person name="Higashiura N."/>
            <person name="Hadano H."/>
            <person name="Hirakawa H."/>
            <person name="Matsutani M."/>
            <person name="Takabe S."/>
            <person name="Matsushita K."/>
            <person name="Azuma Y."/>
        </authorList>
    </citation>
    <scope>NUCLEOTIDE SEQUENCE [LARGE SCALE GENOMIC DNA]</scope>
    <source>
        <strain evidence="8 9">MB58</strain>
    </source>
</reference>
<gene>
    <name evidence="8" type="ORF">Amme_038_144</name>
</gene>
<dbReference type="RefSeq" id="WP_042057951.1">
    <property type="nucleotide sequence ID" value="NZ_BAND01000038.1"/>
</dbReference>
<dbReference type="GO" id="GO:0005737">
    <property type="term" value="C:cytoplasm"/>
    <property type="evidence" value="ECO:0007669"/>
    <property type="project" value="TreeGrafter"/>
</dbReference>
<keyword evidence="2" id="KW-0479">Metal-binding</keyword>
<dbReference type="GO" id="GO:0006364">
    <property type="term" value="P:rRNA processing"/>
    <property type="evidence" value="ECO:0007669"/>
    <property type="project" value="TreeGrafter"/>
</dbReference>
<dbReference type="GO" id="GO:0046872">
    <property type="term" value="F:metal ion binding"/>
    <property type="evidence" value="ECO:0007669"/>
    <property type="project" value="UniProtKB-KW"/>
</dbReference>
<evidence type="ECO:0000259" key="7">
    <source>
        <dbReference type="Pfam" id="PF10150"/>
    </source>
</evidence>
<dbReference type="Pfam" id="PF10150">
    <property type="entry name" value="RNase_E_G"/>
    <property type="match status" value="1"/>
</dbReference>
<dbReference type="AlphaFoldDB" id="A0A023D533"/>
<evidence type="ECO:0000313" key="9">
    <source>
        <dbReference type="Proteomes" id="UP000019760"/>
    </source>
</evidence>
<evidence type="ECO:0000256" key="4">
    <source>
        <dbReference type="ARBA" id="ARBA00022842"/>
    </source>
</evidence>
<evidence type="ECO:0000256" key="6">
    <source>
        <dbReference type="SAM" id="MobiDB-lite"/>
    </source>
</evidence>
<dbReference type="OrthoDB" id="7256894at2"/>
<dbReference type="InterPro" id="IPR004659">
    <property type="entry name" value="RNase_E/G"/>
</dbReference>
<organism evidence="8 9">
    <name type="scientific">Acidomonas methanolica NBRC 104435</name>
    <dbReference type="NCBI Taxonomy" id="1231351"/>
    <lineage>
        <taxon>Bacteria</taxon>
        <taxon>Pseudomonadati</taxon>
        <taxon>Pseudomonadota</taxon>
        <taxon>Alphaproteobacteria</taxon>
        <taxon>Acetobacterales</taxon>
        <taxon>Acetobacteraceae</taxon>
        <taxon>Acidomonas</taxon>
    </lineage>
</organism>
<evidence type="ECO:0000256" key="2">
    <source>
        <dbReference type="ARBA" id="ARBA00022723"/>
    </source>
</evidence>
<feature type="domain" description="RNA-binding protein AU-1/Ribonuclease E/G" evidence="7">
    <location>
        <begin position="158"/>
        <end position="280"/>
    </location>
</feature>
<name>A0A023D533_ACIMT</name>
<proteinExistence type="predicted"/>
<evidence type="ECO:0000256" key="1">
    <source>
        <dbReference type="ARBA" id="ARBA00001946"/>
    </source>
</evidence>
<feature type="region of interest" description="Disordered" evidence="6">
    <location>
        <begin position="88"/>
        <end position="111"/>
    </location>
</feature>
<dbReference type="PANTHER" id="PTHR30001:SF0">
    <property type="entry name" value="RIBONUCLEASE G"/>
    <property type="match status" value="1"/>
</dbReference>
<comment type="caution">
    <text evidence="8">The sequence shown here is derived from an EMBL/GenBank/DDBJ whole genome shotgun (WGS) entry which is preliminary data.</text>
</comment>
<dbReference type="PANTHER" id="PTHR30001">
    <property type="entry name" value="RIBONUCLEASE"/>
    <property type="match status" value="1"/>
</dbReference>
<dbReference type="Proteomes" id="UP000019760">
    <property type="component" value="Unassembled WGS sequence"/>
</dbReference>
<dbReference type="GO" id="GO:0003723">
    <property type="term" value="F:RNA binding"/>
    <property type="evidence" value="ECO:0007669"/>
    <property type="project" value="UniProtKB-KW"/>
</dbReference>